<sequence length="67" mass="7141">MEEGHVTSLPRRHSPRAGVRLCIRGGLEADHSRAPTGMWPTKASIFAGLLLWQPAPEEGHATAALGS</sequence>
<dbReference type="Gramene" id="PNT75740">
    <property type="protein sequence ID" value="PNT75740"/>
    <property type="gene ID" value="BRADI_1g37611v3"/>
</dbReference>
<dbReference type="EMBL" id="CM000880">
    <property type="protein sequence ID" value="PNT75740.1"/>
    <property type="molecule type" value="Genomic_DNA"/>
</dbReference>
<evidence type="ECO:0000313" key="1">
    <source>
        <dbReference type="EMBL" id="PNT75740.1"/>
    </source>
</evidence>
<dbReference type="AlphaFoldDB" id="A0A2K2DN82"/>
<dbReference type="InParanoid" id="A0A2K2DN82"/>
<name>A0A2K2DN82_BRADI</name>
<protein>
    <submittedName>
        <fullName evidence="1 2">Uncharacterized protein</fullName>
    </submittedName>
</protein>
<reference evidence="2" key="3">
    <citation type="submission" date="2018-08" db="UniProtKB">
        <authorList>
            <consortium name="EnsemblPlants"/>
        </authorList>
    </citation>
    <scope>IDENTIFICATION</scope>
    <source>
        <strain evidence="2">cv. Bd21</strain>
    </source>
</reference>
<keyword evidence="3" id="KW-1185">Reference proteome</keyword>
<reference evidence="1" key="2">
    <citation type="submission" date="2017-06" db="EMBL/GenBank/DDBJ databases">
        <title>WGS assembly of Brachypodium distachyon.</title>
        <authorList>
            <consortium name="The International Brachypodium Initiative"/>
            <person name="Lucas S."/>
            <person name="Harmon-Smith M."/>
            <person name="Lail K."/>
            <person name="Tice H."/>
            <person name="Grimwood J."/>
            <person name="Bruce D."/>
            <person name="Barry K."/>
            <person name="Shu S."/>
            <person name="Lindquist E."/>
            <person name="Wang M."/>
            <person name="Pitluck S."/>
            <person name="Vogel J.P."/>
            <person name="Garvin D.F."/>
            <person name="Mockler T.C."/>
            <person name="Schmutz J."/>
            <person name="Rokhsar D."/>
            <person name="Bevan M.W."/>
        </authorList>
    </citation>
    <scope>NUCLEOTIDE SEQUENCE</scope>
    <source>
        <strain evidence="1">Bd21</strain>
    </source>
</reference>
<proteinExistence type="predicted"/>
<dbReference type="EnsemblPlants" id="PNT75740">
    <property type="protein sequence ID" value="PNT75740"/>
    <property type="gene ID" value="BRADI_1g37611v3"/>
</dbReference>
<accession>A0A2K2DN82</accession>
<gene>
    <name evidence="1" type="ORF">BRADI_1g37611v3</name>
</gene>
<evidence type="ECO:0000313" key="2">
    <source>
        <dbReference type="EnsemblPlants" id="PNT75740"/>
    </source>
</evidence>
<organism evidence="1">
    <name type="scientific">Brachypodium distachyon</name>
    <name type="common">Purple false brome</name>
    <name type="synonym">Trachynia distachya</name>
    <dbReference type="NCBI Taxonomy" id="15368"/>
    <lineage>
        <taxon>Eukaryota</taxon>
        <taxon>Viridiplantae</taxon>
        <taxon>Streptophyta</taxon>
        <taxon>Embryophyta</taxon>
        <taxon>Tracheophyta</taxon>
        <taxon>Spermatophyta</taxon>
        <taxon>Magnoliopsida</taxon>
        <taxon>Liliopsida</taxon>
        <taxon>Poales</taxon>
        <taxon>Poaceae</taxon>
        <taxon>BOP clade</taxon>
        <taxon>Pooideae</taxon>
        <taxon>Stipodae</taxon>
        <taxon>Brachypodieae</taxon>
        <taxon>Brachypodium</taxon>
    </lineage>
</organism>
<evidence type="ECO:0000313" key="3">
    <source>
        <dbReference type="Proteomes" id="UP000008810"/>
    </source>
</evidence>
<reference evidence="1 2" key="1">
    <citation type="journal article" date="2010" name="Nature">
        <title>Genome sequencing and analysis of the model grass Brachypodium distachyon.</title>
        <authorList>
            <consortium name="International Brachypodium Initiative"/>
        </authorList>
    </citation>
    <scope>NUCLEOTIDE SEQUENCE [LARGE SCALE GENOMIC DNA]</scope>
    <source>
        <strain evidence="1 2">Bd21</strain>
    </source>
</reference>
<dbReference type="Proteomes" id="UP000008810">
    <property type="component" value="Chromosome 1"/>
</dbReference>